<name>A0A365KR26_9BACL</name>
<feature type="coiled-coil region" evidence="4">
    <location>
        <begin position="552"/>
        <end position="645"/>
    </location>
</feature>
<dbReference type="Pfam" id="PF13476">
    <property type="entry name" value="AAA_23"/>
    <property type="match status" value="1"/>
</dbReference>
<keyword evidence="7" id="KW-1185">Reference proteome</keyword>
<dbReference type="GO" id="GO:0006302">
    <property type="term" value="P:double-strand break repair"/>
    <property type="evidence" value="ECO:0007669"/>
    <property type="project" value="InterPro"/>
</dbReference>
<gene>
    <name evidence="6" type="ORF">DP120_12455</name>
</gene>
<evidence type="ECO:0000313" key="6">
    <source>
        <dbReference type="EMBL" id="RAZ75611.1"/>
    </source>
</evidence>
<accession>A0A365KR26</accession>
<dbReference type="InterPro" id="IPR027417">
    <property type="entry name" value="P-loop_NTPase"/>
</dbReference>
<comment type="subunit">
    <text evidence="2">Heterodimer of SbcC and SbcD.</text>
</comment>
<evidence type="ECO:0000313" key="7">
    <source>
        <dbReference type="Proteomes" id="UP000251002"/>
    </source>
</evidence>
<feature type="coiled-coil region" evidence="4">
    <location>
        <begin position="326"/>
        <end position="364"/>
    </location>
</feature>
<dbReference type="RefSeq" id="WP_112224008.1">
    <property type="nucleotide sequence ID" value="NZ_CP047673.1"/>
</dbReference>
<feature type="coiled-coil region" evidence="4">
    <location>
        <begin position="395"/>
        <end position="443"/>
    </location>
</feature>
<comment type="similarity">
    <text evidence="1">Belongs to the SMC family. SbcC subfamily.</text>
</comment>
<dbReference type="InterPro" id="IPR038729">
    <property type="entry name" value="Rad50/SbcC_AAA"/>
</dbReference>
<proteinExistence type="inferred from homology"/>
<reference evidence="6 7" key="1">
    <citation type="submission" date="2018-06" db="EMBL/GenBank/DDBJ databases">
        <title>The draft genome sequences of strains SCU63 and S1.</title>
        <authorList>
            <person name="Gan L."/>
        </authorList>
    </citation>
    <scope>NUCLEOTIDE SEQUENCE [LARGE SCALE GENOMIC DNA]</scope>
    <source>
        <strain evidence="6 7">SCU63</strain>
    </source>
</reference>
<dbReference type="Proteomes" id="UP000251002">
    <property type="component" value="Unassembled WGS sequence"/>
</dbReference>
<dbReference type="Gene3D" id="3.40.50.300">
    <property type="entry name" value="P-loop containing nucleotide triphosphate hydrolases"/>
    <property type="match status" value="2"/>
</dbReference>
<evidence type="ECO:0000256" key="4">
    <source>
        <dbReference type="SAM" id="Coils"/>
    </source>
</evidence>
<evidence type="ECO:0000259" key="5">
    <source>
        <dbReference type="Pfam" id="PF13476"/>
    </source>
</evidence>
<feature type="coiled-coil region" evidence="4">
    <location>
        <begin position="674"/>
        <end position="822"/>
    </location>
</feature>
<dbReference type="PANTHER" id="PTHR32114">
    <property type="entry name" value="ABC TRANSPORTER ABCH.3"/>
    <property type="match status" value="1"/>
</dbReference>
<dbReference type="Pfam" id="PF13558">
    <property type="entry name" value="SbcC_Walker_B"/>
    <property type="match status" value="1"/>
</dbReference>
<dbReference type="PANTHER" id="PTHR32114:SF2">
    <property type="entry name" value="ABC TRANSPORTER ABCH.3"/>
    <property type="match status" value="1"/>
</dbReference>
<dbReference type="EMBL" id="QLZR01000005">
    <property type="protein sequence ID" value="RAZ75611.1"/>
    <property type="molecule type" value="Genomic_DNA"/>
</dbReference>
<comment type="caution">
    <text evidence="6">The sequence shown here is derived from an EMBL/GenBank/DDBJ whole genome shotgun (WGS) entry which is preliminary data.</text>
</comment>
<sequence length="1030" mass="117442">MRPLKLKLTAFGPYKETETIDFNDLRENRLFVISGSTGSGKTTIFDGISFALYGAASGSDRSETRNLRSDFADDAVHTCVEMEFEIHNQVYRILRQMPHVKKGNKSQTGERYEFFEVHKDGEKPCVERQIVSEINQRVEEILGLTQNQFSQIVMLPQGEFRKLLTSETDNKEEILRRIFKTEPYKMISERLKQKRDAAKDAYGLEEQVLNSHLRSIESSLPERESELFEVLGREQRNIHQLLSALELETAFYKEKIADDKIRHETLYKKHQEKLESYHEAKKWNGRFDEKLEKERRYNALTEQLPAIAGKEKAVQQAERAGFIANIENLYRELQVNETEKHKLLERAVDEEQQAEGAKLAAEEKFLEQQGRSAERSAAQDQVLRLQQLLPQVQDLAAKEKEVANLSSAVQDAEQRFQAIEKQLAAKKEQKTAVAEKVSELEKQTDSFDSKPEELRVAEDRLRIARELLAVQTEMKAQKAVTDQKEVVYSEALTKYKGIEEGWFANQAHLLAEQLKDGEACPVCGSHEHPVKHQGAAETAVSKEQLDQEKSLLNTLDDAYRNAAARLVSLEEQLSRKQSEAEEQGIAAADTDKEVASLEQVKQQLQEDVQTLQRWKTGLREWKTKLTDLVKEMETAEQNRSLLLTEMNDKKSASESAKAVLAEKLASIPEEMRSLAVLEQEIRQAIAKKDDMERVWTAVQELFQGAKERLASAAMALQHSKTTAEEMTAKRQKAEAEFKQALEKSEFETEEAYQRAKMRDSEMEEMKQQITRFKQDRHTLEQQISELAELLAERKNEDLSLAEAELEQLKVDYEQALSQLNHSKDCCAKGEALIEQINGTVEKAAKAEAQFNRVADLHDMIRGQNSLKISFERYLQIEYLEQIIQAANERLRNLSNGQFYLIRSDRQEARGKQSGLGLDVYDSYTGQTRDVKTLSGGEKFNASLCLALGMADVIQSFQGNVSIDTMFIDEGFGSLDEESLNKSIETLIDLQRSGRMIGVISHVQELKAAIPAILEVRKSKEGFSKTSFHIK</sequence>
<evidence type="ECO:0000256" key="1">
    <source>
        <dbReference type="ARBA" id="ARBA00006930"/>
    </source>
</evidence>
<keyword evidence="4" id="KW-0175">Coiled coil</keyword>
<dbReference type="GO" id="GO:0016887">
    <property type="term" value="F:ATP hydrolysis activity"/>
    <property type="evidence" value="ECO:0007669"/>
    <property type="project" value="InterPro"/>
</dbReference>
<dbReference type="SUPFAM" id="SSF52540">
    <property type="entry name" value="P-loop containing nucleoside triphosphate hydrolases"/>
    <property type="match status" value="1"/>
</dbReference>
<evidence type="ECO:0000256" key="3">
    <source>
        <dbReference type="ARBA" id="ARBA00013368"/>
    </source>
</evidence>
<organism evidence="6 7">
    <name type="scientific">Planococcus halotolerans</name>
    <dbReference type="NCBI Taxonomy" id="2233542"/>
    <lineage>
        <taxon>Bacteria</taxon>
        <taxon>Bacillati</taxon>
        <taxon>Bacillota</taxon>
        <taxon>Bacilli</taxon>
        <taxon>Bacillales</taxon>
        <taxon>Caryophanaceae</taxon>
        <taxon>Planococcus</taxon>
    </lineage>
</organism>
<dbReference type="AlphaFoldDB" id="A0A365KR26"/>
<evidence type="ECO:0000256" key="2">
    <source>
        <dbReference type="ARBA" id="ARBA00011322"/>
    </source>
</evidence>
<protein>
    <recommendedName>
        <fullName evidence="3">Nuclease SbcCD subunit C</fullName>
    </recommendedName>
</protein>
<feature type="domain" description="Rad50/SbcC-type AAA" evidence="5">
    <location>
        <begin position="5"/>
        <end position="225"/>
    </location>
</feature>